<keyword evidence="1" id="KW-0732">Signal</keyword>
<dbReference type="SMART" id="SM00241">
    <property type="entry name" value="ZP"/>
    <property type="match status" value="1"/>
</dbReference>
<keyword evidence="3" id="KW-1133">Transmembrane helix</keyword>
<keyword evidence="3" id="KW-0812">Transmembrane</keyword>
<keyword evidence="6" id="KW-1185">Reference proteome</keyword>
<dbReference type="PANTHER" id="PTHR14002">
    <property type="entry name" value="ENDOGLIN/TGF-BETA RECEPTOR TYPE III"/>
    <property type="match status" value="1"/>
</dbReference>
<dbReference type="AlphaFoldDB" id="A0A7M5WJT8"/>
<feature type="domain" description="ZP" evidence="4">
    <location>
        <begin position="258"/>
        <end position="515"/>
    </location>
</feature>
<sequence length="589" mass="66578">MTENFDLNRSRLTTSSNVGSPGKFIFLLTNCNLEKASIPFGPQFGDQFVQAGDDVATCFSSFSKEFPLFSTANRSKLCISSNGYITVDQPKTSAKASLTSSYPVLVPFNYDMRSLGNNILYRTTKDQNILNLVDRDISLLKSVSSFKSKEAIVVTYNNVPYYEIRNILFRYQVVIATDYKNTYTIFNYDRIDRSGYHNIGFSEPSACNKSINVRFNLTKSNLTTNSNVDVPGKFVFLLTKCNKVVVPTPPPEDMLKLECHSNGFEAGFSLKQLSVKTVPYSIRFSGNNNCSSVNKTSVGRIRNGRLWIGSNYTECVIKSSEENDNIVFVQKLILEYKAKRPVHSSPISFGYKVKCYLKRKVKEKMNLEVEDEIQNYPSINGTSNFQLELKMTRPDSDKEQQMVTIGDRLRFTLNLPNAPKDVKTSPQNCYATRIDGSGRYDLISNRCVSPNVKETTVITSLATSLNQFSWELSAFRYFGDSNTVVIVCEVLVCKNDAFWRLSEECKRCGQTSNRRKRRLNDEEENQAVVLQKRTVSSEPIYIIEKPQRQEQKARQKDNGAILKPTGIAIIAILATIVLVMGAVLIKKRL</sequence>
<dbReference type="EnsemblMetazoa" id="CLYHEMT005655.1">
    <property type="protein sequence ID" value="CLYHEMP005655.1"/>
    <property type="gene ID" value="CLYHEMG005655"/>
</dbReference>
<dbReference type="Proteomes" id="UP000594262">
    <property type="component" value="Unplaced"/>
</dbReference>
<dbReference type="InterPro" id="IPR042235">
    <property type="entry name" value="ZP-C_dom"/>
</dbReference>
<feature type="transmembrane region" description="Helical" evidence="3">
    <location>
        <begin position="566"/>
        <end position="585"/>
    </location>
</feature>
<dbReference type="GO" id="GO:0007160">
    <property type="term" value="P:cell-matrix adhesion"/>
    <property type="evidence" value="ECO:0007669"/>
    <property type="project" value="InterPro"/>
</dbReference>
<keyword evidence="3" id="KW-0472">Membrane</keyword>
<dbReference type="OrthoDB" id="9972657at2759"/>
<dbReference type="Gene3D" id="2.60.40.4100">
    <property type="entry name" value="Zona pellucida, ZP-C domain"/>
    <property type="match status" value="1"/>
</dbReference>
<reference evidence="5" key="1">
    <citation type="submission" date="2021-01" db="UniProtKB">
        <authorList>
            <consortium name="EnsemblMetazoa"/>
        </authorList>
    </citation>
    <scope>IDENTIFICATION</scope>
</reference>
<evidence type="ECO:0000259" key="4">
    <source>
        <dbReference type="PROSITE" id="PS51034"/>
    </source>
</evidence>
<dbReference type="PROSITE" id="PS51034">
    <property type="entry name" value="ZP_2"/>
    <property type="match status" value="1"/>
</dbReference>
<keyword evidence="2" id="KW-1015">Disulfide bond</keyword>
<evidence type="ECO:0000256" key="2">
    <source>
        <dbReference type="ARBA" id="ARBA00023157"/>
    </source>
</evidence>
<organism evidence="5 6">
    <name type="scientific">Clytia hemisphaerica</name>
    <dbReference type="NCBI Taxonomy" id="252671"/>
    <lineage>
        <taxon>Eukaryota</taxon>
        <taxon>Metazoa</taxon>
        <taxon>Cnidaria</taxon>
        <taxon>Hydrozoa</taxon>
        <taxon>Hydroidolina</taxon>
        <taxon>Leptothecata</taxon>
        <taxon>Obeliida</taxon>
        <taxon>Clytiidae</taxon>
        <taxon>Clytia</taxon>
    </lineage>
</organism>
<proteinExistence type="predicted"/>
<dbReference type="PANTHER" id="PTHR14002:SF43">
    <property type="entry name" value="DELTA-LIKE PROTEIN"/>
    <property type="match status" value="1"/>
</dbReference>
<dbReference type="InterPro" id="IPR001507">
    <property type="entry name" value="ZP_dom"/>
</dbReference>
<accession>A0A7M5WJT8</accession>
<dbReference type="SMART" id="SM00539">
    <property type="entry name" value="NIDO"/>
    <property type="match status" value="1"/>
</dbReference>
<evidence type="ECO:0000256" key="1">
    <source>
        <dbReference type="ARBA" id="ARBA00022729"/>
    </source>
</evidence>
<dbReference type="InterPro" id="IPR003886">
    <property type="entry name" value="NIDO_dom"/>
</dbReference>
<evidence type="ECO:0000313" key="6">
    <source>
        <dbReference type="Proteomes" id="UP000594262"/>
    </source>
</evidence>
<name>A0A7M5WJT8_9CNID</name>
<protein>
    <recommendedName>
        <fullName evidence="4">ZP domain-containing protein</fullName>
    </recommendedName>
</protein>
<dbReference type="Pfam" id="PF06119">
    <property type="entry name" value="NIDO"/>
    <property type="match status" value="1"/>
</dbReference>
<dbReference type="GeneID" id="136807976"/>
<evidence type="ECO:0000256" key="3">
    <source>
        <dbReference type="SAM" id="Phobius"/>
    </source>
</evidence>
<evidence type="ECO:0000313" key="5">
    <source>
        <dbReference type="EnsemblMetazoa" id="CLYHEMP005655.1"/>
    </source>
</evidence>
<dbReference type="RefSeq" id="XP_066920705.1">
    <property type="nucleotide sequence ID" value="XM_067064604.1"/>
</dbReference>